<gene>
    <name evidence="2" type="ORF">LSH36_19g02002</name>
</gene>
<dbReference type="Proteomes" id="UP001208570">
    <property type="component" value="Unassembled WGS sequence"/>
</dbReference>
<organism evidence="2 3">
    <name type="scientific">Paralvinella palmiformis</name>
    <dbReference type="NCBI Taxonomy" id="53620"/>
    <lineage>
        <taxon>Eukaryota</taxon>
        <taxon>Metazoa</taxon>
        <taxon>Spiralia</taxon>
        <taxon>Lophotrochozoa</taxon>
        <taxon>Annelida</taxon>
        <taxon>Polychaeta</taxon>
        <taxon>Sedentaria</taxon>
        <taxon>Canalipalpata</taxon>
        <taxon>Terebellida</taxon>
        <taxon>Terebelliformia</taxon>
        <taxon>Alvinellidae</taxon>
        <taxon>Paralvinella</taxon>
    </lineage>
</organism>
<name>A0AAD9NH87_9ANNE</name>
<feature type="region of interest" description="Disordered" evidence="1">
    <location>
        <begin position="136"/>
        <end position="173"/>
    </location>
</feature>
<sequence>MFEDDVEDGWPAINLFHFTRAAGRSTNVNAATGSARRPPTSARRVAITGNVIVLRFRTRIADDRAKRRPHGGATASQSQPDHPRQPGEVDSTDEVTGSPAFQLARGARSQADKGGAVDTPRHCHLDTVTWILSSGHAKDTSPAHQRSTQSRVTYGRALISGRPDIPEVLRHSE</sequence>
<accession>A0AAD9NH87</accession>
<reference evidence="2" key="1">
    <citation type="journal article" date="2023" name="Mol. Biol. Evol.">
        <title>Third-Generation Sequencing Reveals the Adaptive Role of the Epigenome in Three Deep-Sea Polychaetes.</title>
        <authorList>
            <person name="Perez M."/>
            <person name="Aroh O."/>
            <person name="Sun Y."/>
            <person name="Lan Y."/>
            <person name="Juniper S.K."/>
            <person name="Young C.R."/>
            <person name="Angers B."/>
            <person name="Qian P.Y."/>
        </authorList>
    </citation>
    <scope>NUCLEOTIDE SEQUENCE</scope>
    <source>
        <strain evidence="2">P08H-3</strain>
    </source>
</reference>
<dbReference type="AlphaFoldDB" id="A0AAD9NH87"/>
<evidence type="ECO:0000256" key="1">
    <source>
        <dbReference type="SAM" id="MobiDB-lite"/>
    </source>
</evidence>
<feature type="compositionally biased region" description="Basic and acidic residues" evidence="1">
    <location>
        <begin position="164"/>
        <end position="173"/>
    </location>
</feature>
<evidence type="ECO:0000313" key="2">
    <source>
        <dbReference type="EMBL" id="KAK2168206.1"/>
    </source>
</evidence>
<feature type="compositionally biased region" description="Polar residues" evidence="1">
    <location>
        <begin position="142"/>
        <end position="152"/>
    </location>
</feature>
<feature type="region of interest" description="Disordered" evidence="1">
    <location>
        <begin position="62"/>
        <end position="121"/>
    </location>
</feature>
<comment type="caution">
    <text evidence="2">The sequence shown here is derived from an EMBL/GenBank/DDBJ whole genome shotgun (WGS) entry which is preliminary data.</text>
</comment>
<protein>
    <submittedName>
        <fullName evidence="2">Uncharacterized protein</fullName>
    </submittedName>
</protein>
<dbReference type="EMBL" id="JAODUP010000019">
    <property type="protein sequence ID" value="KAK2168206.1"/>
    <property type="molecule type" value="Genomic_DNA"/>
</dbReference>
<evidence type="ECO:0000313" key="3">
    <source>
        <dbReference type="Proteomes" id="UP001208570"/>
    </source>
</evidence>
<proteinExistence type="predicted"/>
<keyword evidence="3" id="KW-1185">Reference proteome</keyword>